<keyword evidence="2 5" id="KW-0689">Ribosomal protein</keyword>
<evidence type="ECO:0000313" key="8">
    <source>
        <dbReference type="Proteomes" id="UP000323824"/>
    </source>
</evidence>
<dbReference type="GO" id="GO:0005840">
    <property type="term" value="C:ribosome"/>
    <property type="evidence" value="ECO:0007669"/>
    <property type="project" value="UniProtKB-KW"/>
</dbReference>
<reference evidence="7 8" key="2">
    <citation type="submission" date="2019-09" db="EMBL/GenBank/DDBJ databases">
        <title>Complete Genome Sequence and Methylome Analysis of free living Spirochaetas.</title>
        <authorList>
            <person name="Leshcheva N."/>
            <person name="Mikheeva N."/>
        </authorList>
    </citation>
    <scope>NUCLEOTIDE SEQUENCE [LARGE SCALE GENOMIC DNA]</scope>
    <source>
        <strain evidence="7 8">P</strain>
    </source>
</reference>
<dbReference type="Pfam" id="PF00573">
    <property type="entry name" value="Ribosomal_L4"/>
    <property type="match status" value="1"/>
</dbReference>
<comment type="subunit">
    <text evidence="5">Part of the 50S ribosomal subunit.</text>
</comment>
<dbReference type="HAMAP" id="MF_01328_B">
    <property type="entry name" value="Ribosomal_uL4_B"/>
    <property type="match status" value="1"/>
</dbReference>
<proteinExistence type="inferred from homology"/>
<comment type="similarity">
    <text evidence="1 5">Belongs to the universal ribosomal protein uL4 family.</text>
</comment>
<organism evidence="7 8">
    <name type="scientific">Thiospirochaeta perfilievii</name>
    <dbReference type="NCBI Taxonomy" id="252967"/>
    <lineage>
        <taxon>Bacteria</taxon>
        <taxon>Pseudomonadati</taxon>
        <taxon>Spirochaetota</taxon>
        <taxon>Spirochaetia</taxon>
        <taxon>Spirochaetales</taxon>
        <taxon>Spirochaetaceae</taxon>
        <taxon>Thiospirochaeta</taxon>
    </lineage>
</organism>
<dbReference type="NCBIfam" id="TIGR03953">
    <property type="entry name" value="rplD_bact"/>
    <property type="match status" value="1"/>
</dbReference>
<evidence type="ECO:0000256" key="3">
    <source>
        <dbReference type="ARBA" id="ARBA00023274"/>
    </source>
</evidence>
<dbReference type="PANTHER" id="PTHR10746">
    <property type="entry name" value="50S RIBOSOMAL PROTEIN L4"/>
    <property type="match status" value="1"/>
</dbReference>
<dbReference type="EMBL" id="CP035807">
    <property type="protein sequence ID" value="QEN05157.1"/>
    <property type="molecule type" value="Genomic_DNA"/>
</dbReference>
<dbReference type="KEGG" id="sper:EW093_10695"/>
<evidence type="ECO:0000313" key="7">
    <source>
        <dbReference type="EMBL" id="QEN05157.1"/>
    </source>
</evidence>
<dbReference type="RefSeq" id="WP_149568398.1">
    <property type="nucleotide sequence ID" value="NZ_CP035807.1"/>
</dbReference>
<keyword evidence="5" id="KW-0699">rRNA-binding</keyword>
<keyword evidence="8" id="KW-1185">Reference proteome</keyword>
<dbReference type="AlphaFoldDB" id="A0A5C1QCG6"/>
<evidence type="ECO:0000256" key="4">
    <source>
        <dbReference type="ARBA" id="ARBA00035244"/>
    </source>
</evidence>
<dbReference type="InterPro" id="IPR002136">
    <property type="entry name" value="Ribosomal_uL4"/>
</dbReference>
<sequence>MDKKVYSIEGKELRTVTLDDAVFAREVSEGSIYLAINNELANKRVGTACTKGRKDVKGSTAKPWKQKGTGRARAGDKKSPVWVGGGTAFGPKPRDYSYTMPRKAKRLAMKSILSLKAKTDLITVIEDFTIESGKTKDFVKVISNFVEKERTVVILKDDDAMVRRAGRNVPNVKFLAYNRLRAHDLFYGKKIVVLEGAVEKLNEFYGK</sequence>
<evidence type="ECO:0000256" key="1">
    <source>
        <dbReference type="ARBA" id="ARBA00010528"/>
    </source>
</evidence>
<dbReference type="InterPro" id="IPR013005">
    <property type="entry name" value="Ribosomal_uL4-like"/>
</dbReference>
<comment type="function">
    <text evidence="5">Forms part of the polypeptide exit tunnel.</text>
</comment>
<dbReference type="SUPFAM" id="SSF52166">
    <property type="entry name" value="Ribosomal protein L4"/>
    <property type="match status" value="1"/>
</dbReference>
<keyword evidence="5" id="KW-0694">RNA-binding</keyword>
<reference evidence="7 8" key="1">
    <citation type="submission" date="2019-02" db="EMBL/GenBank/DDBJ databases">
        <authorList>
            <person name="Fomenkov A."/>
            <person name="Dubinina G."/>
            <person name="Grabovich M."/>
            <person name="Vincze T."/>
            <person name="Roberts R.J."/>
        </authorList>
    </citation>
    <scope>NUCLEOTIDE SEQUENCE [LARGE SCALE GENOMIC DNA]</scope>
    <source>
        <strain evidence="7 8">P</strain>
    </source>
</reference>
<dbReference type="GO" id="GO:1990904">
    <property type="term" value="C:ribonucleoprotein complex"/>
    <property type="evidence" value="ECO:0007669"/>
    <property type="project" value="UniProtKB-KW"/>
</dbReference>
<evidence type="ECO:0000256" key="2">
    <source>
        <dbReference type="ARBA" id="ARBA00022980"/>
    </source>
</evidence>
<name>A0A5C1QCG6_9SPIO</name>
<comment type="function">
    <text evidence="5">One of the primary rRNA binding proteins, this protein initially binds near the 5'-end of the 23S rRNA. It is important during the early stages of 50S assembly. It makes multiple contacts with different domains of the 23S rRNA in the assembled 50S subunit and ribosome.</text>
</comment>
<dbReference type="Proteomes" id="UP000323824">
    <property type="component" value="Chromosome"/>
</dbReference>
<protein>
    <recommendedName>
        <fullName evidence="4 5">Large ribosomal subunit protein uL4</fullName>
    </recommendedName>
</protein>
<keyword evidence="3 5" id="KW-0687">Ribonucleoprotein</keyword>
<dbReference type="Gene3D" id="3.40.1370.10">
    <property type="match status" value="1"/>
</dbReference>
<evidence type="ECO:0000256" key="6">
    <source>
        <dbReference type="SAM" id="MobiDB-lite"/>
    </source>
</evidence>
<dbReference type="GO" id="GO:0006412">
    <property type="term" value="P:translation"/>
    <property type="evidence" value="ECO:0007669"/>
    <property type="project" value="UniProtKB-UniRule"/>
</dbReference>
<evidence type="ECO:0000256" key="5">
    <source>
        <dbReference type="HAMAP-Rule" id="MF_01328"/>
    </source>
</evidence>
<accession>A0A5C1QCG6</accession>
<dbReference type="PANTHER" id="PTHR10746:SF6">
    <property type="entry name" value="LARGE RIBOSOMAL SUBUNIT PROTEIN UL4M"/>
    <property type="match status" value="1"/>
</dbReference>
<dbReference type="GO" id="GO:0019843">
    <property type="term" value="F:rRNA binding"/>
    <property type="evidence" value="ECO:0007669"/>
    <property type="project" value="UniProtKB-UniRule"/>
</dbReference>
<feature type="region of interest" description="Disordered" evidence="6">
    <location>
        <begin position="54"/>
        <end position="78"/>
    </location>
</feature>
<dbReference type="OrthoDB" id="9803201at2"/>
<dbReference type="InterPro" id="IPR023574">
    <property type="entry name" value="Ribosomal_uL4_dom_sf"/>
</dbReference>
<gene>
    <name evidence="5" type="primary">rplD</name>
    <name evidence="7" type="ORF">EW093_10695</name>
</gene>
<dbReference type="GO" id="GO:0003735">
    <property type="term" value="F:structural constituent of ribosome"/>
    <property type="evidence" value="ECO:0007669"/>
    <property type="project" value="InterPro"/>
</dbReference>